<dbReference type="InterPro" id="IPR008927">
    <property type="entry name" value="6-PGluconate_DH-like_C_sf"/>
</dbReference>
<evidence type="ECO:0000256" key="7">
    <source>
        <dbReference type="ARBA" id="ARBA00023002"/>
    </source>
</evidence>
<dbReference type="FunFam" id="1.10.3660.10:FF:000003">
    <property type="entry name" value="Prephenate dehydrogenase"/>
    <property type="match status" value="1"/>
</dbReference>
<dbReference type="SUPFAM" id="SSF51735">
    <property type="entry name" value="NAD(P)-binding Rossmann-fold domains"/>
    <property type="match status" value="1"/>
</dbReference>
<dbReference type="SUPFAM" id="SSF48179">
    <property type="entry name" value="6-phosphogluconate dehydrogenase C-terminal domain-like"/>
    <property type="match status" value="1"/>
</dbReference>
<dbReference type="InterPro" id="IPR036291">
    <property type="entry name" value="NAD(P)-bd_dom_sf"/>
</dbReference>
<evidence type="ECO:0000256" key="5">
    <source>
        <dbReference type="ARBA" id="ARBA00022498"/>
    </source>
</evidence>
<gene>
    <name evidence="13" type="ORF">DFR56_103256</name>
</gene>
<keyword evidence="5" id="KW-0827">Tyrosine biosynthesis</keyword>
<evidence type="ECO:0000256" key="10">
    <source>
        <dbReference type="ARBA" id="ARBA00049260"/>
    </source>
</evidence>
<dbReference type="NCBIfam" id="NF005107">
    <property type="entry name" value="PRK06545.1-5"/>
    <property type="match status" value="1"/>
</dbReference>
<evidence type="ECO:0000313" key="14">
    <source>
        <dbReference type="Proteomes" id="UP000247978"/>
    </source>
</evidence>
<dbReference type="InterPro" id="IPR046825">
    <property type="entry name" value="PDH_C"/>
</dbReference>
<dbReference type="Gene3D" id="3.30.2130.10">
    <property type="entry name" value="VC0802-like"/>
    <property type="match status" value="1"/>
</dbReference>
<dbReference type="SUPFAM" id="SSF55021">
    <property type="entry name" value="ACT-like"/>
    <property type="match status" value="1"/>
</dbReference>
<organism evidence="13 14">
    <name type="scientific">Pseudogracilibacillus auburnensis</name>
    <dbReference type="NCBI Taxonomy" id="1494959"/>
    <lineage>
        <taxon>Bacteria</taxon>
        <taxon>Bacillati</taxon>
        <taxon>Bacillota</taxon>
        <taxon>Bacilli</taxon>
        <taxon>Bacillales</taxon>
        <taxon>Bacillaceae</taxon>
        <taxon>Pseudogracilibacillus</taxon>
    </lineage>
</organism>
<dbReference type="InterPro" id="IPR045865">
    <property type="entry name" value="ACT-like_dom_sf"/>
</dbReference>
<evidence type="ECO:0000313" key="13">
    <source>
        <dbReference type="EMBL" id="PXW88750.1"/>
    </source>
</evidence>
<keyword evidence="14" id="KW-1185">Reference proteome</keyword>
<reference evidence="13 14" key="1">
    <citation type="submission" date="2018-05" db="EMBL/GenBank/DDBJ databases">
        <title>Genomic Encyclopedia of Type Strains, Phase IV (KMG-IV): sequencing the most valuable type-strain genomes for metagenomic binning, comparative biology and taxonomic classification.</title>
        <authorList>
            <person name="Goeker M."/>
        </authorList>
    </citation>
    <scope>NUCLEOTIDE SEQUENCE [LARGE SCALE GENOMIC DNA]</scope>
    <source>
        <strain evidence="13 14">DSM 28556</strain>
    </source>
</reference>
<dbReference type="InterPro" id="IPR003099">
    <property type="entry name" value="Prephen_DH"/>
</dbReference>
<keyword evidence="9" id="KW-0057">Aromatic amino acid biosynthesis</keyword>
<accession>A0A2V3W446</accession>
<evidence type="ECO:0000256" key="9">
    <source>
        <dbReference type="ARBA" id="ARBA00023141"/>
    </source>
</evidence>
<dbReference type="AlphaFoldDB" id="A0A2V3W446"/>
<dbReference type="RefSeq" id="WP_207519642.1">
    <property type="nucleotide sequence ID" value="NZ_JADIJL010000009.1"/>
</dbReference>
<name>A0A2V3W446_9BACI</name>
<dbReference type="EC" id="1.3.1.12" evidence="3"/>
<dbReference type="Gene3D" id="3.40.50.720">
    <property type="entry name" value="NAD(P)-binding Rossmann-like Domain"/>
    <property type="match status" value="1"/>
</dbReference>
<dbReference type="Pfam" id="PF01842">
    <property type="entry name" value="ACT"/>
    <property type="match status" value="1"/>
</dbReference>
<dbReference type="PANTHER" id="PTHR21363">
    <property type="entry name" value="PREPHENATE DEHYDROGENASE"/>
    <property type="match status" value="1"/>
</dbReference>
<dbReference type="Gene3D" id="1.10.3660.10">
    <property type="entry name" value="6-phosphogluconate dehydrogenase C-terminal like domain"/>
    <property type="match status" value="1"/>
</dbReference>
<evidence type="ECO:0000259" key="12">
    <source>
        <dbReference type="PROSITE" id="PS51671"/>
    </source>
</evidence>
<evidence type="ECO:0000256" key="6">
    <source>
        <dbReference type="ARBA" id="ARBA00022605"/>
    </source>
</evidence>
<dbReference type="PROSITE" id="PS51671">
    <property type="entry name" value="ACT"/>
    <property type="match status" value="1"/>
</dbReference>
<comment type="pathway">
    <text evidence="1">Amino-acid biosynthesis; L-tyrosine biosynthesis; (4-hydroxyphenyl)pyruvate from prephenate (NAD(+) route): step 1/1.</text>
</comment>
<proteinExistence type="inferred from homology"/>
<feature type="domain" description="ACT" evidence="12">
    <location>
        <begin position="297"/>
        <end position="367"/>
    </location>
</feature>
<dbReference type="GO" id="GO:0008977">
    <property type="term" value="F:prephenate dehydrogenase (NAD+) activity"/>
    <property type="evidence" value="ECO:0007669"/>
    <property type="project" value="UniProtKB-EC"/>
</dbReference>
<dbReference type="InterPro" id="IPR002912">
    <property type="entry name" value="ACT_dom"/>
</dbReference>
<dbReference type="GO" id="GO:0070403">
    <property type="term" value="F:NAD+ binding"/>
    <property type="evidence" value="ECO:0007669"/>
    <property type="project" value="InterPro"/>
</dbReference>
<keyword evidence="7" id="KW-0560">Oxidoreductase</keyword>
<feature type="domain" description="Prephenate/arogenate dehydrogenase" evidence="11">
    <location>
        <begin position="3"/>
        <end position="291"/>
    </location>
</feature>
<dbReference type="UniPathway" id="UPA00122">
    <property type="reaction ID" value="UER00961"/>
</dbReference>
<comment type="caution">
    <text evidence="13">The sequence shown here is derived from an EMBL/GenBank/DDBJ whole genome shotgun (WGS) entry which is preliminary data.</text>
</comment>
<evidence type="ECO:0000256" key="4">
    <source>
        <dbReference type="ARBA" id="ARBA00016891"/>
    </source>
</evidence>
<keyword evidence="6" id="KW-0028">Amino-acid biosynthesis</keyword>
<dbReference type="Pfam" id="PF20463">
    <property type="entry name" value="PDH_C"/>
    <property type="match status" value="1"/>
</dbReference>
<evidence type="ECO:0000256" key="2">
    <source>
        <dbReference type="ARBA" id="ARBA00007964"/>
    </source>
</evidence>
<dbReference type="CDD" id="cd04909">
    <property type="entry name" value="ACT_PDH-BS"/>
    <property type="match status" value="1"/>
</dbReference>
<evidence type="ECO:0000256" key="1">
    <source>
        <dbReference type="ARBA" id="ARBA00005067"/>
    </source>
</evidence>
<dbReference type="PANTHER" id="PTHR21363:SF0">
    <property type="entry name" value="PREPHENATE DEHYDROGENASE [NADP(+)]"/>
    <property type="match status" value="1"/>
</dbReference>
<dbReference type="FunFam" id="3.40.50.720:FF:000208">
    <property type="entry name" value="Prephenate dehydrogenase"/>
    <property type="match status" value="1"/>
</dbReference>
<dbReference type="EMBL" id="QJJQ01000003">
    <property type="protein sequence ID" value="PXW88750.1"/>
    <property type="molecule type" value="Genomic_DNA"/>
</dbReference>
<evidence type="ECO:0000256" key="3">
    <source>
        <dbReference type="ARBA" id="ARBA00012068"/>
    </source>
</evidence>
<dbReference type="InterPro" id="IPR050812">
    <property type="entry name" value="Preph/Arog_dehydrog"/>
</dbReference>
<evidence type="ECO:0000256" key="8">
    <source>
        <dbReference type="ARBA" id="ARBA00023027"/>
    </source>
</evidence>
<keyword evidence="8" id="KW-0520">NAD</keyword>
<protein>
    <recommendedName>
        <fullName evidence="4">Prephenate dehydrogenase</fullName>
        <ecNumber evidence="3">1.3.1.12</ecNumber>
    </recommendedName>
</protein>
<comment type="similarity">
    <text evidence="2">Belongs to the prephenate/arogenate dehydrogenase family.</text>
</comment>
<dbReference type="Pfam" id="PF02153">
    <property type="entry name" value="PDH_N"/>
    <property type="match status" value="1"/>
</dbReference>
<comment type="catalytic activity">
    <reaction evidence="10">
        <text>prephenate + NAD(+) = 3-(4-hydroxyphenyl)pyruvate + CO2 + NADH</text>
        <dbReference type="Rhea" id="RHEA:13869"/>
        <dbReference type="ChEBI" id="CHEBI:16526"/>
        <dbReference type="ChEBI" id="CHEBI:29934"/>
        <dbReference type="ChEBI" id="CHEBI:36242"/>
        <dbReference type="ChEBI" id="CHEBI:57540"/>
        <dbReference type="ChEBI" id="CHEBI:57945"/>
        <dbReference type="EC" id="1.3.1.12"/>
    </reaction>
</comment>
<evidence type="ECO:0000259" key="11">
    <source>
        <dbReference type="PROSITE" id="PS51176"/>
    </source>
</evidence>
<dbReference type="PROSITE" id="PS51176">
    <property type="entry name" value="PDH_ADH"/>
    <property type="match status" value="1"/>
</dbReference>
<dbReference type="InterPro" id="IPR046826">
    <property type="entry name" value="PDH_N"/>
</dbReference>
<dbReference type="GO" id="GO:0004665">
    <property type="term" value="F:prephenate dehydrogenase (NADP+) activity"/>
    <property type="evidence" value="ECO:0007669"/>
    <property type="project" value="InterPro"/>
</dbReference>
<sequence length="367" mass="41267">MKRKILVAGLGLIGGSLAKAMQQEDENYLIGYDLNEETLQIALNEKIIDESYTDLEEAAKGAEIIILAAPISETIKLMKQIDQIVFDHDVIISDVSSVKGSILKVANELTNKRITFIGGHPMAGSHKAGIYAAREHLFENAIYVLTPTNSCSNEKVDELKKALQPTKSNFIILQPEEHDEMTSVISHFPHLIASSLVHQARKWEQVHHYLPELAAGGFRDITRIASSNPKMWQDIFAHNGNKMSRLLQDWINEMVTLKEFLDKNSKEEMISYLDQAKKYRDGLGEKKTRGALPSFYDIYVDIKDQPGAIASVVQLLATENISIRNIRILEIRDNIHGALRLSVLNQADQQKAFALLQNNHFDVTIEP</sequence>
<dbReference type="GO" id="GO:0006571">
    <property type="term" value="P:tyrosine biosynthetic process"/>
    <property type="evidence" value="ECO:0007669"/>
    <property type="project" value="UniProtKB-UniPathway"/>
</dbReference>
<dbReference type="Proteomes" id="UP000247978">
    <property type="component" value="Unassembled WGS sequence"/>
</dbReference>